<dbReference type="GO" id="GO:0006869">
    <property type="term" value="P:lipid transport"/>
    <property type="evidence" value="ECO:0007669"/>
    <property type="project" value="UniProtKB-KW"/>
</dbReference>
<dbReference type="InterPro" id="IPR057349">
    <property type="entry name" value="C2_Mug190_3rd"/>
</dbReference>
<proteinExistence type="predicted"/>
<dbReference type="GO" id="GO:0008289">
    <property type="term" value="F:lipid binding"/>
    <property type="evidence" value="ECO:0007669"/>
    <property type="project" value="UniProtKB-KW"/>
</dbReference>
<dbReference type="SMART" id="SM00239">
    <property type="entry name" value="C2"/>
    <property type="match status" value="2"/>
</dbReference>
<protein>
    <submittedName>
        <fullName evidence="15">Uncharacterized protein</fullName>
    </submittedName>
</protein>
<dbReference type="InterPro" id="IPR035892">
    <property type="entry name" value="C2_domain_sf"/>
</dbReference>
<dbReference type="EMBL" id="JAACJM010000014">
    <property type="protein sequence ID" value="KAF5369071.1"/>
    <property type="molecule type" value="Genomic_DNA"/>
</dbReference>
<dbReference type="SUPFAM" id="SSF49562">
    <property type="entry name" value="C2 domain (Calcium/lipid-binding domain, CaLB)"/>
    <property type="match status" value="2"/>
</dbReference>
<evidence type="ECO:0000256" key="12">
    <source>
        <dbReference type="SAM" id="Phobius"/>
    </source>
</evidence>
<evidence type="ECO:0000256" key="6">
    <source>
        <dbReference type="ARBA" id="ARBA00022824"/>
    </source>
</evidence>
<dbReference type="GO" id="GO:0005789">
    <property type="term" value="C:endoplasmic reticulum membrane"/>
    <property type="evidence" value="ECO:0007669"/>
    <property type="project" value="UniProtKB-SubCell"/>
</dbReference>
<feature type="transmembrane region" description="Helical" evidence="12">
    <location>
        <begin position="203"/>
        <end position="229"/>
    </location>
</feature>
<sequence length="1165" mass="129597">MDSSDDLQTGPAMDYYSENRPVPTIQAFEKKQSEYAAQQLSTPPSSPSTSTIHSKNNSREDPDSGDGKNEKEALKQRMSGPKEKPTDKVKTTKGERIVSDPTTGQDVVIKDAQFKDYPDPSTVAHEPPMSPDNRPTSPTRTAPVPARPGNISLYPYLPAPPVELAPLLSTLDYLQLALGGIFALVWLLFAFPSQGRWYVPFTWASAVLAFRSALIGGLGFGAITAVSIVQRKIEKEFDSVRLEMHKQRGEKFSPPTPESVEWLNAFVKTIWGLVNPDMFIPIADMVEDIMQQSLPGFVDAVRISDLGQGINPFRVVSMRALPDRPTSPSYPKEEWIDQGTTLIQKQREEDKKNGVDTDQTGDFVNYEVAFAYQALPGRGGKFKEKNIHLLIEFFLGIYDWLHIPVPIWIQVEGVVGTIRLRLQFIPEYPYVRNVTFTFMGVPAVEVSAIPLSSKLPNVLDLPLISRFVKMAIKAGTAELVAPKSMTINLQELLSGSVIGGGSKSAVQTVIMRSLIIALRDFELVDTRAQGVFLITIHHAEGLSPQDSNGRSDPYIVLAYAKFGKPLYSTRIILGDLNPCWEETAAVLVSLDEIRAGEDVSIMLWDSDKWSNDDLIGRIQIPVKTLLNELPKNQMVRRSDRLMGFEDADYMDGVLHWSIGYFDKVPLNKDLELPPETPPPPPSKTPVEMEMRPGDKAPNPGARDLPPPPPDVRRTPPDPAFPNGILSVVVHQINNLERQNLRGNTGEREGQAGQDTDDPSEQNSNLPSAYVEIIVNDDLVYKTRVKQYTSMPFFEAGTEKFIRDWGSTIVRLVVRDSRLREKDPILGVVNLRLADIFSEGSEVTRLFSIEEGIGFGRMNVSLLFRGINCHLPKQSLGWDTGTVEISAPIQFYLNADNDAESAGAASKLITSSNRLVVSTTDSTETLPTSPSANTAGADVTWDLATEQLRLPVYNRYSTSLTFEIGAGSVIAGLVPGKKSGPLALAILWLKDLVDDEEIEVSLPVVVGDDLRQLRQNVVCELAYNESRTQVEVTMNEFTKQTHSFKVVGTLKTKICLDRGLDEDHESHAKTQARRHAFETYDHIEGEAHIAERNAHAYDDGVIDAEEKKALKRAHKKQLENRQRGINGFRPYRTGIWMKEGLKSRIRVPNRFKSQKTKREPLVQSEA</sequence>
<accession>A0A8H5GQD8</accession>
<keyword evidence="3" id="KW-0597">Phosphoprotein</keyword>
<dbReference type="GO" id="GO:0061817">
    <property type="term" value="P:endoplasmic reticulum-plasma membrane tethering"/>
    <property type="evidence" value="ECO:0007669"/>
    <property type="project" value="InterPro"/>
</dbReference>
<keyword evidence="4 12" id="KW-0812">Transmembrane</keyword>
<dbReference type="Gene3D" id="2.60.40.150">
    <property type="entry name" value="C2 domain"/>
    <property type="match status" value="2"/>
</dbReference>
<keyword evidence="8" id="KW-0445">Lipid transport</keyword>
<keyword evidence="10 12" id="KW-0472">Membrane</keyword>
<dbReference type="AlphaFoldDB" id="A0A8H5GQD8"/>
<evidence type="ECO:0000256" key="10">
    <source>
        <dbReference type="ARBA" id="ARBA00023136"/>
    </source>
</evidence>
<keyword evidence="7 12" id="KW-1133">Transmembrane helix</keyword>
<dbReference type="InterPro" id="IPR037767">
    <property type="entry name" value="C2A_Mug190-like"/>
</dbReference>
<feature type="region of interest" description="Disordered" evidence="11">
    <location>
        <begin position="1"/>
        <end position="143"/>
    </location>
</feature>
<dbReference type="CDD" id="cd04052">
    <property type="entry name" value="C2B_Tricalbin-like"/>
    <property type="match status" value="1"/>
</dbReference>
<evidence type="ECO:0000256" key="9">
    <source>
        <dbReference type="ARBA" id="ARBA00023121"/>
    </source>
</evidence>
<feature type="transmembrane region" description="Helical" evidence="12">
    <location>
        <begin position="173"/>
        <end position="191"/>
    </location>
</feature>
<dbReference type="InterPro" id="IPR031468">
    <property type="entry name" value="SMP_LBD"/>
</dbReference>
<dbReference type="OrthoDB" id="419768at2759"/>
<dbReference type="PROSITE" id="PS50004">
    <property type="entry name" value="C2"/>
    <property type="match status" value="2"/>
</dbReference>
<evidence type="ECO:0000256" key="4">
    <source>
        <dbReference type="ARBA" id="ARBA00022692"/>
    </source>
</evidence>
<keyword evidence="2" id="KW-0813">Transport</keyword>
<dbReference type="PANTHER" id="PTHR47348:SF3">
    <property type="entry name" value="MEIOTICALLY UP-REGULATED GENE 190 PROTEIN"/>
    <property type="match status" value="1"/>
</dbReference>
<evidence type="ECO:0000313" key="15">
    <source>
        <dbReference type="EMBL" id="KAF5369071.1"/>
    </source>
</evidence>
<feature type="domain" description="SMP-LTD" evidence="14">
    <location>
        <begin position="256"/>
        <end position="490"/>
    </location>
</feature>
<dbReference type="PROSITE" id="PS51847">
    <property type="entry name" value="SMP"/>
    <property type="match status" value="1"/>
</dbReference>
<dbReference type="InterPro" id="IPR037765">
    <property type="entry name" value="C2B_Tricalbin"/>
</dbReference>
<comment type="caution">
    <text evidence="15">The sequence shown here is derived from an EMBL/GenBank/DDBJ whole genome shotgun (WGS) entry which is preliminary data.</text>
</comment>
<feature type="compositionally biased region" description="Basic and acidic residues" evidence="11">
    <location>
        <begin position="57"/>
        <end position="98"/>
    </location>
</feature>
<keyword evidence="16" id="KW-1185">Reference proteome</keyword>
<evidence type="ECO:0000256" key="5">
    <source>
        <dbReference type="ARBA" id="ARBA00022737"/>
    </source>
</evidence>
<keyword evidence="6" id="KW-0256">Endoplasmic reticulum</keyword>
<feature type="region of interest" description="Disordered" evidence="11">
    <location>
        <begin position="738"/>
        <end position="763"/>
    </location>
</feature>
<reference evidence="15 16" key="1">
    <citation type="journal article" date="2020" name="ISME J.">
        <title>Uncovering the hidden diversity of litter-decomposition mechanisms in mushroom-forming fungi.</title>
        <authorList>
            <person name="Floudas D."/>
            <person name="Bentzer J."/>
            <person name="Ahren D."/>
            <person name="Johansson T."/>
            <person name="Persson P."/>
            <person name="Tunlid A."/>
        </authorList>
    </citation>
    <scope>NUCLEOTIDE SEQUENCE [LARGE SCALE GENOMIC DNA]</scope>
    <source>
        <strain evidence="15 16">CBS 291.85</strain>
    </source>
</reference>
<keyword evidence="9" id="KW-0446">Lipid-binding</keyword>
<evidence type="ECO:0000256" key="8">
    <source>
        <dbReference type="ARBA" id="ARBA00023055"/>
    </source>
</evidence>
<evidence type="ECO:0000313" key="16">
    <source>
        <dbReference type="Proteomes" id="UP000559256"/>
    </source>
</evidence>
<evidence type="ECO:0000256" key="11">
    <source>
        <dbReference type="SAM" id="MobiDB-lite"/>
    </source>
</evidence>
<name>A0A8H5GQD8_9AGAR</name>
<feature type="domain" description="C2" evidence="13">
    <location>
        <begin position="510"/>
        <end position="635"/>
    </location>
</feature>
<evidence type="ECO:0000256" key="7">
    <source>
        <dbReference type="ARBA" id="ARBA00022989"/>
    </source>
</evidence>
<keyword evidence="5" id="KW-0677">Repeat</keyword>
<dbReference type="Pfam" id="PF25331">
    <property type="entry name" value="C2_Mug190_3rd"/>
    <property type="match status" value="1"/>
</dbReference>
<dbReference type="CDD" id="cd04041">
    <property type="entry name" value="C2A_fungal"/>
    <property type="match status" value="1"/>
</dbReference>
<feature type="domain" description="C2" evidence="13">
    <location>
        <begin position="705"/>
        <end position="846"/>
    </location>
</feature>
<evidence type="ECO:0000256" key="2">
    <source>
        <dbReference type="ARBA" id="ARBA00022448"/>
    </source>
</evidence>
<feature type="compositionally biased region" description="Basic and acidic residues" evidence="11">
    <location>
        <begin position="108"/>
        <end position="118"/>
    </location>
</feature>
<dbReference type="PANTHER" id="PTHR47348">
    <property type="entry name" value="MEIOTICALLY UP-REGULATED GENE 190 PROTEIN"/>
    <property type="match status" value="1"/>
</dbReference>
<comment type="subcellular location">
    <subcellularLocation>
        <location evidence="1">Endoplasmic reticulum membrane</location>
    </subcellularLocation>
</comment>
<dbReference type="CDD" id="cd21676">
    <property type="entry name" value="SMP_Mug190"/>
    <property type="match status" value="1"/>
</dbReference>
<evidence type="ECO:0000259" key="14">
    <source>
        <dbReference type="PROSITE" id="PS51847"/>
    </source>
</evidence>
<feature type="compositionally biased region" description="Pro residues" evidence="11">
    <location>
        <begin position="674"/>
        <end position="683"/>
    </location>
</feature>
<organism evidence="15 16">
    <name type="scientific">Tetrapyrgos nigripes</name>
    <dbReference type="NCBI Taxonomy" id="182062"/>
    <lineage>
        <taxon>Eukaryota</taxon>
        <taxon>Fungi</taxon>
        <taxon>Dikarya</taxon>
        <taxon>Basidiomycota</taxon>
        <taxon>Agaricomycotina</taxon>
        <taxon>Agaricomycetes</taxon>
        <taxon>Agaricomycetidae</taxon>
        <taxon>Agaricales</taxon>
        <taxon>Marasmiineae</taxon>
        <taxon>Marasmiaceae</taxon>
        <taxon>Tetrapyrgos</taxon>
    </lineage>
</organism>
<dbReference type="Proteomes" id="UP000559256">
    <property type="component" value="Unassembled WGS sequence"/>
</dbReference>
<dbReference type="Pfam" id="PF25669">
    <property type="entry name" value="SMP_MUG190-like"/>
    <property type="match status" value="1"/>
</dbReference>
<evidence type="ECO:0000256" key="3">
    <source>
        <dbReference type="ARBA" id="ARBA00022553"/>
    </source>
</evidence>
<gene>
    <name evidence="15" type="ORF">D9758_002979</name>
</gene>
<evidence type="ECO:0000259" key="13">
    <source>
        <dbReference type="PROSITE" id="PS50004"/>
    </source>
</evidence>
<dbReference type="InterPro" id="IPR000008">
    <property type="entry name" value="C2_dom"/>
</dbReference>
<feature type="region of interest" description="Disordered" evidence="11">
    <location>
        <begin position="669"/>
        <end position="723"/>
    </location>
</feature>
<evidence type="ECO:0000256" key="1">
    <source>
        <dbReference type="ARBA" id="ARBA00004586"/>
    </source>
</evidence>
<feature type="compositionally biased region" description="Low complexity" evidence="11">
    <location>
        <begin position="41"/>
        <end position="51"/>
    </location>
</feature>
<dbReference type="Pfam" id="PF00168">
    <property type="entry name" value="C2"/>
    <property type="match status" value="2"/>
</dbReference>